<reference evidence="1 2" key="1">
    <citation type="submission" date="2016-09" db="EMBL/GenBank/DDBJ databases">
        <authorList>
            <person name="Kumanski S."/>
            <person name="Beatrice B."/>
        </authorList>
    </citation>
    <scope>NUCLEOTIDE SEQUENCE [LARGE SCALE GENOMIC DNA]</scope>
    <source>
        <strain evidence="1">Mankind</strain>
    </source>
</reference>
<accession>A0AB74ENW8</accession>
<dbReference type="RefSeq" id="WP_248616311.1">
    <property type="nucleotide sequence ID" value="NZ_JAQPAK010000009.1"/>
</dbReference>
<name>A0AB74ENW8_NEIGO</name>
<dbReference type="EMBL" id="FMTB01000011">
    <property type="protein sequence ID" value="SCW10575.1"/>
    <property type="molecule type" value="Genomic_DNA"/>
</dbReference>
<proteinExistence type="predicted"/>
<dbReference type="AlphaFoldDB" id="A0AB74ENW8"/>
<organism evidence="1 2">
    <name type="scientific">Neisseria gonorrhoeae</name>
    <dbReference type="NCBI Taxonomy" id="485"/>
    <lineage>
        <taxon>Bacteria</taxon>
        <taxon>Pseudomonadati</taxon>
        <taxon>Pseudomonadota</taxon>
        <taxon>Betaproteobacteria</taxon>
        <taxon>Neisseriales</taxon>
        <taxon>Neisseriaceae</taxon>
        <taxon>Neisseria</taxon>
    </lineage>
</organism>
<comment type="caution">
    <text evidence="1">The sequence shown here is derived from an EMBL/GenBank/DDBJ whole genome shotgun (WGS) entry which is preliminary data.</text>
</comment>
<protein>
    <recommendedName>
        <fullName evidence="3">Conjugal transfer protein TraH</fullName>
    </recommendedName>
</protein>
<evidence type="ECO:0000313" key="1">
    <source>
        <dbReference type="EMBL" id="SCW10575.1"/>
    </source>
</evidence>
<dbReference type="Proteomes" id="UP000182484">
    <property type="component" value="Unassembled WGS sequence"/>
</dbReference>
<evidence type="ECO:0008006" key="3">
    <source>
        <dbReference type="Google" id="ProtNLM"/>
    </source>
</evidence>
<sequence length="132" mass="14627">MSGNVPIDTDKLMELAAQMGGQGSNEEARDMQEESLDAIDGMGMTQAEIEASMQAYQDTQSRSSPTLEALEQEEGSLLPQEATVCEECPNAVWFASKDELKCYCRVMFLVTWSSKDPQTIRLCDGQYIGQEE</sequence>
<gene>
    <name evidence="1" type="ORF">ESCNG_190044</name>
</gene>
<evidence type="ECO:0000313" key="2">
    <source>
        <dbReference type="Proteomes" id="UP000182484"/>
    </source>
</evidence>